<dbReference type="Gene3D" id="1.25.10.10">
    <property type="entry name" value="Leucine-rich Repeat Variant"/>
    <property type="match status" value="1"/>
</dbReference>
<dbReference type="EMBL" id="ML170157">
    <property type="protein sequence ID" value="TDL28922.1"/>
    <property type="molecule type" value="Genomic_DNA"/>
</dbReference>
<evidence type="ECO:0000313" key="6">
    <source>
        <dbReference type="Proteomes" id="UP000294933"/>
    </source>
</evidence>
<dbReference type="PANTHER" id="PTHR12537">
    <property type="entry name" value="RNA BINDING PROTEIN PUMILIO-RELATED"/>
    <property type="match status" value="1"/>
</dbReference>
<dbReference type="InterPro" id="IPR001313">
    <property type="entry name" value="Pumilio_RNA-bd_rpt"/>
</dbReference>
<organism evidence="5 6">
    <name type="scientific">Rickenella mellea</name>
    <dbReference type="NCBI Taxonomy" id="50990"/>
    <lineage>
        <taxon>Eukaryota</taxon>
        <taxon>Fungi</taxon>
        <taxon>Dikarya</taxon>
        <taxon>Basidiomycota</taxon>
        <taxon>Agaricomycotina</taxon>
        <taxon>Agaricomycetes</taxon>
        <taxon>Hymenochaetales</taxon>
        <taxon>Rickenellaceae</taxon>
        <taxon>Rickenella</taxon>
    </lineage>
</organism>
<evidence type="ECO:0000256" key="1">
    <source>
        <dbReference type="ARBA" id="ARBA00022737"/>
    </source>
</evidence>
<dbReference type="SUPFAM" id="SSF48371">
    <property type="entry name" value="ARM repeat"/>
    <property type="match status" value="1"/>
</dbReference>
<feature type="region of interest" description="Disordered" evidence="3">
    <location>
        <begin position="348"/>
        <end position="371"/>
    </location>
</feature>
<reference evidence="5 6" key="1">
    <citation type="submission" date="2018-06" db="EMBL/GenBank/DDBJ databases">
        <title>A transcriptomic atlas of mushroom development highlights an independent origin of complex multicellularity.</title>
        <authorList>
            <consortium name="DOE Joint Genome Institute"/>
            <person name="Krizsan K."/>
            <person name="Almasi E."/>
            <person name="Merenyi Z."/>
            <person name="Sahu N."/>
            <person name="Viragh M."/>
            <person name="Koszo T."/>
            <person name="Mondo S."/>
            <person name="Kiss B."/>
            <person name="Balint B."/>
            <person name="Kues U."/>
            <person name="Barry K."/>
            <person name="Hegedus J.C."/>
            <person name="Henrissat B."/>
            <person name="Johnson J."/>
            <person name="Lipzen A."/>
            <person name="Ohm R."/>
            <person name="Nagy I."/>
            <person name="Pangilinan J."/>
            <person name="Yan J."/>
            <person name="Xiong Y."/>
            <person name="Grigoriev I.V."/>
            <person name="Hibbett D.S."/>
            <person name="Nagy L.G."/>
        </authorList>
    </citation>
    <scope>NUCLEOTIDE SEQUENCE [LARGE SCALE GENOMIC DNA]</scope>
    <source>
        <strain evidence="5 6">SZMC22713</strain>
    </source>
</reference>
<feature type="repeat" description="Pumilio" evidence="2">
    <location>
        <begin position="655"/>
        <end position="690"/>
    </location>
</feature>
<feature type="compositionally biased region" description="Polar residues" evidence="3">
    <location>
        <begin position="398"/>
        <end position="412"/>
    </location>
</feature>
<evidence type="ECO:0000256" key="3">
    <source>
        <dbReference type="SAM" id="MobiDB-lite"/>
    </source>
</evidence>
<dbReference type="InterPro" id="IPR016024">
    <property type="entry name" value="ARM-type_fold"/>
</dbReference>
<sequence>MSSTLESSNSPTESCPTDDRKQSPPAFLDLADSAARLGTNMPDISARVELKRMEHERQRALQRKMFEDQMRALEQQQAQELLSIPVDGSSGNSLQHFAVSAPTTPPRVNAALNGEHSAGVAVDPNMLSNAVGKADKRKSVTYASSVSVSPEIQPVIAEGASHLHSSFNNRNAGAKSMPASRRTSASSHDEELTNQLEGLSVNDSRVAPHSTTTTPHSIMRSKFGRFGEAQDGGAFGNVYNAGMLLDEQLDQEMHNAMRNLPTSDSDKFSISRPESYTRKTPPRGSFVHRAMEGREKSSEWPQFSQSSRLPDGVSTIVPRRTVTTPQVGMASGLNDLGKLGGTVSATGTPHIQQHTPGVSRRSSPLGGSVPGQRAELAHLAKSPTAPLPIVDSQVHNGRLSQQASHQMTDNVTSPSDLSASLSRLASGQFDANTMNFGNMQTSLDEQYDVEPMYSLNNNGVDNGRFNNYNFEPNSRINSGAGAAGSTALYHHHGSRYGLGMGARINSADSKMNGLHGPKHKRGDMDREFNRFAGTRLEDLRGEIPGLCKDQHGCRYLQKKLEEGVPEHRDMIFHETFGHFADLMTDPFGNYLCQKLLEYSTDEQRNVICESVAQDLVTISLNMHGTRAVQKMIDFLSTQRQADLRYNAQIHSIIVALSLHVVVLIKDLNGNHVIQKCLNKLAPEDNQFIYNAVAANCVEVATHRHGCCVLQRCIDHASDQQRVQLVNEITYNALTLVQDPYGNYVVQYILDLNDNRFSDGVIRQFTGNVCALSVQKFSSNVIEKCIRVAEHSTRKMLIEELLNRTRLEKLLRDSFGNYCVQTALDYAEPAQRALLVEGIRPILPLIRNTPYGKRIQSKLQREQIELTNGGNHYGTYHSQQQQALVNMALATQGLAPSHGHNLHSVSPSRHMQAQSVHASQLADVYSAPTSLYHMGPSTTGLHSQQTMALHGQQVPHSMQTVDGYVLQGNSTHNLGINSNSNGFNNVNSFSNGMPGVASFGNGVGLSPNLNDPYQRTTFGYGM</sequence>
<dbReference type="InterPro" id="IPR033712">
    <property type="entry name" value="Pumilio_RNA-bd"/>
</dbReference>
<dbReference type="CDD" id="cd07920">
    <property type="entry name" value="Pumilio"/>
    <property type="match status" value="1"/>
</dbReference>
<dbReference type="AlphaFoldDB" id="A0A4Y7QPB5"/>
<dbReference type="SMART" id="SM00025">
    <property type="entry name" value="Pumilio"/>
    <property type="match status" value="8"/>
</dbReference>
<name>A0A4Y7QPB5_9AGAM</name>
<evidence type="ECO:0000313" key="5">
    <source>
        <dbReference type="EMBL" id="TDL28922.1"/>
    </source>
</evidence>
<dbReference type="STRING" id="50990.A0A4Y7QPB5"/>
<dbReference type="GO" id="GO:0005737">
    <property type="term" value="C:cytoplasm"/>
    <property type="evidence" value="ECO:0007669"/>
    <property type="project" value="TreeGrafter"/>
</dbReference>
<feature type="domain" description="PUM-HD" evidence="4">
    <location>
        <begin position="517"/>
        <end position="862"/>
    </location>
</feature>
<dbReference type="InterPro" id="IPR033133">
    <property type="entry name" value="PUM-HD"/>
</dbReference>
<dbReference type="FunFam" id="1.25.10.10:FF:000237">
    <property type="entry name" value="Pumilio homolog 9"/>
    <property type="match status" value="1"/>
</dbReference>
<feature type="compositionally biased region" description="Polar residues" evidence="3">
    <location>
        <begin position="1"/>
        <end position="15"/>
    </location>
</feature>
<dbReference type="OrthoDB" id="668540at2759"/>
<feature type="repeat" description="Pumilio" evidence="2">
    <location>
        <begin position="727"/>
        <end position="762"/>
    </location>
</feature>
<dbReference type="InterPro" id="IPR011989">
    <property type="entry name" value="ARM-like"/>
</dbReference>
<protein>
    <submittedName>
        <fullName evidence="5">ARM repeat-containing protein</fullName>
    </submittedName>
</protein>
<feature type="repeat" description="Pumilio" evidence="2">
    <location>
        <begin position="691"/>
        <end position="726"/>
    </location>
</feature>
<proteinExistence type="predicted"/>
<dbReference type="PROSITE" id="PS50302">
    <property type="entry name" value="PUM"/>
    <property type="match status" value="8"/>
</dbReference>
<feature type="compositionally biased region" description="Polar residues" evidence="3">
    <location>
        <begin position="348"/>
        <end position="362"/>
    </location>
</feature>
<feature type="repeat" description="Pumilio" evidence="2">
    <location>
        <begin position="574"/>
        <end position="609"/>
    </location>
</feature>
<evidence type="ECO:0000256" key="2">
    <source>
        <dbReference type="PROSITE-ProRule" id="PRU00317"/>
    </source>
</evidence>
<accession>A0A4Y7QPB5</accession>
<feature type="region of interest" description="Disordered" evidence="3">
    <location>
        <begin position="258"/>
        <end position="285"/>
    </location>
</feature>
<dbReference type="Pfam" id="PF00806">
    <property type="entry name" value="PUF"/>
    <property type="match status" value="8"/>
</dbReference>
<feature type="repeat" description="Pumilio" evidence="2">
    <location>
        <begin position="538"/>
        <end position="573"/>
    </location>
</feature>
<feature type="region of interest" description="Disordered" evidence="3">
    <location>
        <begin position="166"/>
        <end position="193"/>
    </location>
</feature>
<dbReference type="VEuPathDB" id="FungiDB:BD410DRAFT_864176"/>
<dbReference type="PANTHER" id="PTHR12537:SF13">
    <property type="entry name" value="PUMILIO HOMOLOGY DOMAIN FAMILY MEMBER 4"/>
    <property type="match status" value="1"/>
</dbReference>
<dbReference type="Proteomes" id="UP000294933">
    <property type="component" value="Unassembled WGS sequence"/>
</dbReference>
<dbReference type="PROSITE" id="PS50303">
    <property type="entry name" value="PUM_HD"/>
    <property type="match status" value="1"/>
</dbReference>
<keyword evidence="6" id="KW-1185">Reference proteome</keyword>
<feature type="repeat" description="Pumilio" evidence="2">
    <location>
        <begin position="799"/>
        <end position="836"/>
    </location>
</feature>
<dbReference type="GO" id="GO:0010608">
    <property type="term" value="P:post-transcriptional regulation of gene expression"/>
    <property type="evidence" value="ECO:0007669"/>
    <property type="project" value="TreeGrafter"/>
</dbReference>
<evidence type="ECO:0000259" key="4">
    <source>
        <dbReference type="PROSITE" id="PS50303"/>
    </source>
</evidence>
<dbReference type="GO" id="GO:0003729">
    <property type="term" value="F:mRNA binding"/>
    <property type="evidence" value="ECO:0007669"/>
    <property type="project" value="TreeGrafter"/>
</dbReference>
<keyword evidence="1" id="KW-0677">Repeat</keyword>
<feature type="repeat" description="Pumilio" evidence="2">
    <location>
        <begin position="610"/>
        <end position="646"/>
    </location>
</feature>
<feature type="repeat" description="Pumilio" evidence="2">
    <location>
        <begin position="763"/>
        <end position="798"/>
    </location>
</feature>
<feature type="region of interest" description="Disordered" evidence="3">
    <location>
        <begin position="1"/>
        <end position="25"/>
    </location>
</feature>
<feature type="region of interest" description="Disordered" evidence="3">
    <location>
        <begin position="398"/>
        <end position="417"/>
    </location>
</feature>
<gene>
    <name evidence="5" type="ORF">BD410DRAFT_864176</name>
</gene>